<keyword evidence="1" id="KW-0472">Membrane</keyword>
<organism evidence="2 3">
    <name type="scientific">Monilinia vaccinii-corymbosi</name>
    <dbReference type="NCBI Taxonomy" id="61207"/>
    <lineage>
        <taxon>Eukaryota</taxon>
        <taxon>Fungi</taxon>
        <taxon>Dikarya</taxon>
        <taxon>Ascomycota</taxon>
        <taxon>Pezizomycotina</taxon>
        <taxon>Leotiomycetes</taxon>
        <taxon>Helotiales</taxon>
        <taxon>Sclerotiniaceae</taxon>
        <taxon>Monilinia</taxon>
    </lineage>
</organism>
<dbReference type="AlphaFoldDB" id="A0A8A3PBJ0"/>
<dbReference type="Proteomes" id="UP000672032">
    <property type="component" value="Chromosome 3"/>
</dbReference>
<dbReference type="OrthoDB" id="3498329at2759"/>
<evidence type="ECO:0000256" key="1">
    <source>
        <dbReference type="SAM" id="Phobius"/>
    </source>
</evidence>
<proteinExistence type="predicted"/>
<sequence>MPGSIQIGIVAFCMVFLLALLAWAFCWPHKHHRPRMDHSKTAARHRSCTAGRSHHHVEMQPRCWSEAADQRLKNGKTRNMPTDAAAAAAAAANAADDYDVGKHGAFAKDDDESDEIKF</sequence>
<evidence type="ECO:0000313" key="2">
    <source>
        <dbReference type="EMBL" id="QSZ32471.1"/>
    </source>
</evidence>
<evidence type="ECO:0000313" key="3">
    <source>
        <dbReference type="Proteomes" id="UP000672032"/>
    </source>
</evidence>
<keyword evidence="3" id="KW-1185">Reference proteome</keyword>
<protein>
    <submittedName>
        <fullName evidence="2">Uncharacterized protein</fullName>
    </submittedName>
</protein>
<keyword evidence="1" id="KW-0812">Transmembrane</keyword>
<dbReference type="EMBL" id="CP063407">
    <property type="protein sequence ID" value="QSZ32471.1"/>
    <property type="molecule type" value="Genomic_DNA"/>
</dbReference>
<keyword evidence="1" id="KW-1133">Transmembrane helix</keyword>
<name>A0A8A3PBJ0_9HELO</name>
<reference evidence="2" key="1">
    <citation type="submission" date="2020-10" db="EMBL/GenBank/DDBJ databases">
        <title>Genome Sequence of Monilinia vaccinii-corymbosi Sheds Light on Mummy Berry Disease Infection of Blueberry and Mating Type.</title>
        <authorList>
            <person name="Yow A.G."/>
            <person name="Zhang Y."/>
            <person name="Bansal K."/>
            <person name="Eacker S.M."/>
            <person name="Sullivan S."/>
            <person name="Liachko I."/>
            <person name="Cubeta M.A."/>
            <person name="Rollins J.A."/>
            <person name="Ashrafi H."/>
        </authorList>
    </citation>
    <scope>NUCLEOTIDE SEQUENCE</scope>
    <source>
        <strain evidence="2">RL-1</strain>
    </source>
</reference>
<feature type="transmembrane region" description="Helical" evidence="1">
    <location>
        <begin position="6"/>
        <end position="26"/>
    </location>
</feature>
<accession>A0A8A3PBJ0</accession>
<gene>
    <name evidence="2" type="ORF">DSL72_002045</name>
</gene>